<evidence type="ECO:0008006" key="3">
    <source>
        <dbReference type="Google" id="ProtNLM"/>
    </source>
</evidence>
<dbReference type="Pfam" id="PF02452">
    <property type="entry name" value="PemK_toxin"/>
    <property type="match status" value="1"/>
</dbReference>
<sequence length="108" mass="12016">MSKGDIILVPFPFTDLSGQKVRPALVLHVEEKGEDCIVAFLSSAKSKRTTYFDLSVVSSNRNGLKVNSVVKINKIATLQKKIALGQLGRMEPNYIIQINKKLKRLFGL</sequence>
<comment type="caution">
    <text evidence="1">The sequence shown here is derived from an EMBL/GenBank/DDBJ whole genome shotgun (WGS) entry which is preliminary data.</text>
</comment>
<dbReference type="GO" id="GO:0003677">
    <property type="term" value="F:DNA binding"/>
    <property type="evidence" value="ECO:0007669"/>
    <property type="project" value="InterPro"/>
</dbReference>
<evidence type="ECO:0000313" key="2">
    <source>
        <dbReference type="Proteomes" id="UP000229794"/>
    </source>
</evidence>
<evidence type="ECO:0000313" key="1">
    <source>
        <dbReference type="EMBL" id="PIP55429.1"/>
    </source>
</evidence>
<name>A0A2H0BCX6_9BACT</name>
<proteinExistence type="predicted"/>
<dbReference type="Proteomes" id="UP000229794">
    <property type="component" value="Unassembled WGS sequence"/>
</dbReference>
<dbReference type="SUPFAM" id="SSF50118">
    <property type="entry name" value="Cell growth inhibitor/plasmid maintenance toxic component"/>
    <property type="match status" value="1"/>
</dbReference>
<dbReference type="InterPro" id="IPR003477">
    <property type="entry name" value="PemK-like"/>
</dbReference>
<dbReference type="AlphaFoldDB" id="A0A2H0BCX6"/>
<dbReference type="EMBL" id="PCST01000043">
    <property type="protein sequence ID" value="PIP55429.1"/>
    <property type="molecule type" value="Genomic_DNA"/>
</dbReference>
<dbReference type="InterPro" id="IPR011067">
    <property type="entry name" value="Plasmid_toxin/cell-grow_inhib"/>
</dbReference>
<reference evidence="1 2" key="1">
    <citation type="submission" date="2017-09" db="EMBL/GenBank/DDBJ databases">
        <title>Depth-based differentiation of microbial function through sediment-hosted aquifers and enrichment of novel symbionts in the deep terrestrial subsurface.</title>
        <authorList>
            <person name="Probst A.J."/>
            <person name="Ladd B."/>
            <person name="Jarett J.K."/>
            <person name="Geller-Mcgrath D.E."/>
            <person name="Sieber C.M."/>
            <person name="Emerson J.B."/>
            <person name="Anantharaman K."/>
            <person name="Thomas B.C."/>
            <person name="Malmstrom R."/>
            <person name="Stieglmeier M."/>
            <person name="Klingl A."/>
            <person name="Woyke T."/>
            <person name="Ryan C.M."/>
            <person name="Banfield J.F."/>
        </authorList>
    </citation>
    <scope>NUCLEOTIDE SEQUENCE [LARGE SCALE GENOMIC DNA]</scope>
    <source>
        <strain evidence="1">CG22_combo_CG10-13_8_21_14_all_42_17</strain>
    </source>
</reference>
<gene>
    <name evidence="1" type="ORF">COX06_03325</name>
</gene>
<protein>
    <recommendedName>
        <fullName evidence="3">Growth inhibitor PemK</fullName>
    </recommendedName>
</protein>
<accession>A0A2H0BCX6</accession>
<dbReference type="Gene3D" id="2.30.30.110">
    <property type="match status" value="1"/>
</dbReference>
<organism evidence="1 2">
    <name type="scientific">Candidatus Zambryskibacteria bacterium CG22_combo_CG10-13_8_21_14_all_42_17</name>
    <dbReference type="NCBI Taxonomy" id="1975118"/>
    <lineage>
        <taxon>Bacteria</taxon>
        <taxon>Candidatus Zambryskiibacteriota</taxon>
    </lineage>
</organism>